<comment type="caution">
    <text evidence="1">The sequence shown here is derived from an EMBL/GenBank/DDBJ whole genome shotgun (WGS) entry which is preliminary data.</text>
</comment>
<keyword evidence="2" id="KW-1185">Reference proteome</keyword>
<sequence length="192" mass="22858">MNIEIVPAVNEAKQDYAENEILFENIKPKIISQLKIAKYTIWIAVAWFTDIDIYNELIEKKAQGVNIRIITSDELSNRRLLEKLNKFDLVKIPIQGSNRLHNKFCIIDLEYVMHGSYNWSKNAINNKETWQIFKSREMAEEFSNQFLKLYTEYKDTDHKDIAHKDAVYAKYNFLDFKDTTQHKNNELNFWNV</sequence>
<gene>
    <name evidence="1" type="ORF">AN640_07710</name>
</gene>
<evidence type="ECO:0000313" key="2">
    <source>
        <dbReference type="Proteomes" id="UP000188637"/>
    </source>
</evidence>
<dbReference type="Proteomes" id="UP000188637">
    <property type="component" value="Unassembled WGS sequence"/>
</dbReference>
<name>A0ACC8XF23_9FIRM</name>
<reference evidence="1" key="1">
    <citation type="submission" date="2016-08" db="EMBL/GenBank/DDBJ databases">
        <authorList>
            <person name="Ngugi D.K."/>
            <person name="Miyake S."/>
            <person name="Stingl U."/>
        </authorList>
    </citation>
    <scope>NUCLEOTIDE SEQUENCE</scope>
    <source>
        <strain evidence="1">SCG-D08WGA-EpuloA1</strain>
    </source>
</reference>
<protein>
    <submittedName>
        <fullName evidence="1">Uncharacterized protein</fullName>
    </submittedName>
</protein>
<proteinExistence type="predicted"/>
<accession>A0ACC8XF23</accession>
<organism evidence="1 2">
    <name type="scientific">Candidatus Epulonipiscium fishelsonii</name>
    <dbReference type="NCBI Taxonomy" id="77094"/>
    <lineage>
        <taxon>Bacteria</taxon>
        <taxon>Bacillati</taxon>
        <taxon>Bacillota</taxon>
        <taxon>Clostridia</taxon>
        <taxon>Lachnospirales</taxon>
        <taxon>Lachnospiraceae</taxon>
        <taxon>Candidatus Epulonipiscium</taxon>
    </lineage>
</organism>
<dbReference type="EMBL" id="LJHD01000204">
    <property type="protein sequence ID" value="ONI41874.1"/>
    <property type="molecule type" value="Genomic_DNA"/>
</dbReference>
<evidence type="ECO:0000313" key="1">
    <source>
        <dbReference type="EMBL" id="ONI41874.1"/>
    </source>
</evidence>